<feature type="region of interest" description="Disordered" evidence="1">
    <location>
        <begin position="220"/>
        <end position="283"/>
    </location>
</feature>
<proteinExistence type="predicted"/>
<evidence type="ECO:0000313" key="4">
    <source>
        <dbReference type="Proteomes" id="UP001234989"/>
    </source>
</evidence>
<feature type="domain" description="Reverse transcriptase/retrotransposon-derived protein RNase H-like" evidence="2">
    <location>
        <begin position="42"/>
        <end position="92"/>
    </location>
</feature>
<feature type="compositionally biased region" description="Polar residues" evidence="1">
    <location>
        <begin position="238"/>
        <end position="250"/>
    </location>
</feature>
<dbReference type="AlphaFoldDB" id="A0AAF0ZXH0"/>
<dbReference type="InterPro" id="IPR043502">
    <property type="entry name" value="DNA/RNA_pol_sf"/>
</dbReference>
<gene>
    <name evidence="3" type="ORF">MTR67_048526</name>
</gene>
<dbReference type="Proteomes" id="UP001234989">
    <property type="component" value="Chromosome 11"/>
</dbReference>
<evidence type="ECO:0000256" key="1">
    <source>
        <dbReference type="SAM" id="MobiDB-lite"/>
    </source>
</evidence>
<sequence>MRLLVEICGFSWSHCLWRFVEGFSSIVSPLTVLTQKKAKCLWSEICEKSFQELKDRLFSAPVLILPEGSNEFVVYCAASRIGLEGVRLVDSNESVVVVHNDSKLSFMPDVKVKQGLDSILVELNEALLKKSVEAFSQRGDAVFQYQGRFELEPPAAHHLRIPFFPTKPYSGEPTKTLASSSIKTHHQITKTSSETTLITAANKLTSSASEFRRIEAQRCHNATTSQQTTTTQNTTQNPFVFSTATSSSDPQIHRHKTSNNRHHLPQGPTLPPPKLTQTVPKPG</sequence>
<dbReference type="EMBL" id="CP133622">
    <property type="protein sequence ID" value="WMV55141.1"/>
    <property type="molecule type" value="Genomic_DNA"/>
</dbReference>
<reference evidence="3" key="1">
    <citation type="submission" date="2023-08" db="EMBL/GenBank/DDBJ databases">
        <title>A de novo genome assembly of Solanum verrucosum Schlechtendal, a Mexican diploid species geographically isolated from the other diploid A-genome species in potato relatives.</title>
        <authorList>
            <person name="Hosaka K."/>
        </authorList>
    </citation>
    <scope>NUCLEOTIDE SEQUENCE</scope>
    <source>
        <tissue evidence="3">Young leaves</tissue>
    </source>
</reference>
<name>A0AAF0ZXH0_SOLVR</name>
<evidence type="ECO:0000259" key="2">
    <source>
        <dbReference type="Pfam" id="PF17919"/>
    </source>
</evidence>
<dbReference type="SUPFAM" id="SSF56672">
    <property type="entry name" value="DNA/RNA polymerases"/>
    <property type="match status" value="1"/>
</dbReference>
<dbReference type="PANTHER" id="PTHR34072">
    <property type="entry name" value="ENZYMATIC POLYPROTEIN-RELATED"/>
    <property type="match status" value="1"/>
</dbReference>
<dbReference type="InterPro" id="IPR043128">
    <property type="entry name" value="Rev_trsase/Diguanyl_cyclase"/>
</dbReference>
<dbReference type="InterPro" id="IPR041577">
    <property type="entry name" value="RT_RNaseH_2"/>
</dbReference>
<keyword evidence="4" id="KW-1185">Reference proteome</keyword>
<organism evidence="3 4">
    <name type="scientific">Solanum verrucosum</name>
    <dbReference type="NCBI Taxonomy" id="315347"/>
    <lineage>
        <taxon>Eukaryota</taxon>
        <taxon>Viridiplantae</taxon>
        <taxon>Streptophyta</taxon>
        <taxon>Embryophyta</taxon>
        <taxon>Tracheophyta</taxon>
        <taxon>Spermatophyta</taxon>
        <taxon>Magnoliopsida</taxon>
        <taxon>eudicotyledons</taxon>
        <taxon>Gunneridae</taxon>
        <taxon>Pentapetalae</taxon>
        <taxon>asterids</taxon>
        <taxon>lamiids</taxon>
        <taxon>Solanales</taxon>
        <taxon>Solanaceae</taxon>
        <taxon>Solanoideae</taxon>
        <taxon>Solaneae</taxon>
        <taxon>Solanum</taxon>
    </lineage>
</organism>
<evidence type="ECO:0000313" key="3">
    <source>
        <dbReference type="EMBL" id="WMV55141.1"/>
    </source>
</evidence>
<dbReference type="Pfam" id="PF17919">
    <property type="entry name" value="RT_RNaseH_2"/>
    <property type="match status" value="1"/>
</dbReference>
<dbReference type="PANTHER" id="PTHR34072:SF52">
    <property type="entry name" value="RIBONUCLEASE H"/>
    <property type="match status" value="1"/>
</dbReference>
<dbReference type="Gene3D" id="3.30.70.270">
    <property type="match status" value="1"/>
</dbReference>
<accession>A0AAF0ZXH0</accession>
<protein>
    <recommendedName>
        <fullName evidence="2">Reverse transcriptase/retrotransposon-derived protein RNase H-like domain-containing protein</fullName>
    </recommendedName>
</protein>
<feature type="compositionally biased region" description="Basic residues" evidence="1">
    <location>
        <begin position="253"/>
        <end position="264"/>
    </location>
</feature>
<feature type="compositionally biased region" description="Low complexity" evidence="1">
    <location>
        <begin position="223"/>
        <end position="237"/>
    </location>
</feature>